<dbReference type="InterPro" id="IPR001173">
    <property type="entry name" value="Glyco_trans_2-like"/>
</dbReference>
<feature type="transmembrane region" description="Helical" evidence="7">
    <location>
        <begin position="335"/>
        <end position="358"/>
    </location>
</feature>
<evidence type="ECO:0000256" key="5">
    <source>
        <dbReference type="ARBA" id="ARBA00022989"/>
    </source>
</evidence>
<evidence type="ECO:0000259" key="8">
    <source>
        <dbReference type="Pfam" id="PF00535"/>
    </source>
</evidence>
<name>A0A512HWJ3_9ACTN</name>
<evidence type="ECO:0000259" key="9">
    <source>
        <dbReference type="Pfam" id="PF04138"/>
    </source>
</evidence>
<dbReference type="Pfam" id="PF04138">
    <property type="entry name" value="GtrA_DPMS_TM"/>
    <property type="match status" value="1"/>
</dbReference>
<keyword evidence="11" id="KW-1185">Reference proteome</keyword>
<dbReference type="InterPro" id="IPR007267">
    <property type="entry name" value="GtrA_DPMS_TM"/>
</dbReference>
<feature type="transmembrane region" description="Helical" evidence="7">
    <location>
        <begin position="272"/>
        <end position="292"/>
    </location>
</feature>
<dbReference type="InterPro" id="IPR029044">
    <property type="entry name" value="Nucleotide-diphossugar_trans"/>
</dbReference>
<dbReference type="SUPFAM" id="SSF53448">
    <property type="entry name" value="Nucleotide-diphospho-sugar transferases"/>
    <property type="match status" value="1"/>
</dbReference>
<dbReference type="GO" id="GO:0004582">
    <property type="term" value="F:dolichyl-phosphate beta-D-mannosyltransferase activity"/>
    <property type="evidence" value="ECO:0007669"/>
    <property type="project" value="InterPro"/>
</dbReference>
<evidence type="ECO:0000256" key="1">
    <source>
        <dbReference type="ARBA" id="ARBA00004141"/>
    </source>
</evidence>
<dbReference type="Gene3D" id="3.90.550.10">
    <property type="entry name" value="Spore Coat Polysaccharide Biosynthesis Protein SpsA, Chain A"/>
    <property type="match status" value="1"/>
</dbReference>
<keyword evidence="5 7" id="KW-1133">Transmembrane helix</keyword>
<dbReference type="InterPro" id="IPR050256">
    <property type="entry name" value="Glycosyltransferase_2"/>
</dbReference>
<protein>
    <submittedName>
        <fullName evidence="10">Dolichol monophosphate mannose synthase</fullName>
    </submittedName>
</protein>
<evidence type="ECO:0000256" key="3">
    <source>
        <dbReference type="ARBA" id="ARBA00022679"/>
    </source>
</evidence>
<comment type="subcellular location">
    <subcellularLocation>
        <location evidence="1">Membrane</location>
        <topology evidence="1">Multi-pass membrane protein</topology>
    </subcellularLocation>
</comment>
<dbReference type="GO" id="GO:0000271">
    <property type="term" value="P:polysaccharide biosynthetic process"/>
    <property type="evidence" value="ECO:0007669"/>
    <property type="project" value="InterPro"/>
</dbReference>
<keyword evidence="4 7" id="KW-0812">Transmembrane</keyword>
<evidence type="ECO:0000256" key="4">
    <source>
        <dbReference type="ARBA" id="ARBA00022692"/>
    </source>
</evidence>
<feature type="domain" description="GtrA/DPMS transmembrane" evidence="9">
    <location>
        <begin position="248"/>
        <end position="363"/>
    </location>
</feature>
<feature type="transmembrane region" description="Helical" evidence="7">
    <location>
        <begin position="247"/>
        <end position="266"/>
    </location>
</feature>
<evidence type="ECO:0000313" key="11">
    <source>
        <dbReference type="Proteomes" id="UP000321769"/>
    </source>
</evidence>
<accession>A0A512HWJ3</accession>
<keyword evidence="6 7" id="KW-0472">Membrane</keyword>
<dbReference type="PANTHER" id="PTHR48090">
    <property type="entry name" value="UNDECAPRENYL-PHOSPHATE 4-DEOXY-4-FORMAMIDO-L-ARABINOSE TRANSFERASE-RELATED"/>
    <property type="match status" value="1"/>
</dbReference>
<evidence type="ECO:0000313" key="10">
    <source>
        <dbReference type="EMBL" id="GEO89795.1"/>
    </source>
</evidence>
<dbReference type="Proteomes" id="UP000321769">
    <property type="component" value="Unassembled WGS sequence"/>
</dbReference>
<proteinExistence type="inferred from homology"/>
<dbReference type="GO" id="GO:0016020">
    <property type="term" value="C:membrane"/>
    <property type="evidence" value="ECO:0007669"/>
    <property type="project" value="UniProtKB-SubCell"/>
</dbReference>
<sequence length="391" mass="42148">MVEEREEAIVTGVSVIVPVFNEAPNVAELVRRVSASLGSLEAEIVFVDDSTDETPDVIRAVAATSELPVRLIHRDPDEARGGLGGAVVEGIRAAAHDRCVVMDGDLQHPPEKIPELLAKADRTDGAVVVASRYVGDGTNDGLSGFVRVLVSRASTLVTKAMFPVRLRAVTDPMTGFFLVSRDRVDFAGLQPRGFKILLEILARQSLSVSEIPFHFAERFAGESKASLTQGIRFLLQLASLRFGRMSGFAMIGALGAVANIAIVWLLTMLGLGYVAAAVVAAEVTIVGNFLLIEHFVFADLRRNAGSGWARFAKSFGFNNVEAAIRIPVLAFMVETWHVSAVVATAMTLLVAFVVRFVFHSLVVYAPTTESDGALPHVLDELDQQLRQPGEL</sequence>
<reference evidence="10 11" key="1">
    <citation type="submission" date="2019-07" db="EMBL/GenBank/DDBJ databases">
        <title>Whole genome shotgun sequence of Aeromicrobium flavum NBRC 107625.</title>
        <authorList>
            <person name="Hosoyama A."/>
            <person name="Uohara A."/>
            <person name="Ohji S."/>
            <person name="Ichikawa N."/>
        </authorList>
    </citation>
    <scope>NUCLEOTIDE SEQUENCE [LARGE SCALE GENOMIC DNA]</scope>
    <source>
        <strain evidence="10 11">NBRC 107625</strain>
    </source>
</reference>
<evidence type="ECO:0000256" key="7">
    <source>
        <dbReference type="SAM" id="Phobius"/>
    </source>
</evidence>
<feature type="domain" description="Glycosyltransferase 2-like" evidence="8">
    <location>
        <begin position="14"/>
        <end position="178"/>
    </location>
</feature>
<keyword evidence="3" id="KW-0808">Transferase</keyword>
<dbReference type="CDD" id="cd06442">
    <property type="entry name" value="DPM1_like"/>
    <property type="match status" value="1"/>
</dbReference>
<evidence type="ECO:0000256" key="6">
    <source>
        <dbReference type="ARBA" id="ARBA00023136"/>
    </source>
</evidence>
<dbReference type="Pfam" id="PF00535">
    <property type="entry name" value="Glycos_transf_2"/>
    <property type="match status" value="1"/>
</dbReference>
<evidence type="ECO:0000256" key="2">
    <source>
        <dbReference type="ARBA" id="ARBA00006739"/>
    </source>
</evidence>
<gene>
    <name evidence="10" type="ORF">AFL01nite_21220</name>
</gene>
<dbReference type="InterPro" id="IPR039528">
    <property type="entry name" value="DPM1-like"/>
</dbReference>
<organism evidence="10 11">
    <name type="scientific">Aeromicrobium flavum</name>
    <dbReference type="NCBI Taxonomy" id="416568"/>
    <lineage>
        <taxon>Bacteria</taxon>
        <taxon>Bacillati</taxon>
        <taxon>Actinomycetota</taxon>
        <taxon>Actinomycetes</taxon>
        <taxon>Propionibacteriales</taxon>
        <taxon>Nocardioidaceae</taxon>
        <taxon>Aeromicrobium</taxon>
    </lineage>
</organism>
<comment type="similarity">
    <text evidence="2">Belongs to the glycosyltransferase 2 family.</text>
</comment>
<dbReference type="PANTHER" id="PTHR48090:SF7">
    <property type="entry name" value="RFBJ PROTEIN"/>
    <property type="match status" value="1"/>
</dbReference>
<comment type="caution">
    <text evidence="10">The sequence shown here is derived from an EMBL/GenBank/DDBJ whole genome shotgun (WGS) entry which is preliminary data.</text>
</comment>
<dbReference type="AlphaFoldDB" id="A0A512HWJ3"/>
<dbReference type="EMBL" id="BJZQ01000010">
    <property type="protein sequence ID" value="GEO89795.1"/>
    <property type="molecule type" value="Genomic_DNA"/>
</dbReference>